<dbReference type="Proteomes" id="UP000252174">
    <property type="component" value="Unassembled WGS sequence"/>
</dbReference>
<dbReference type="GO" id="GO:0016829">
    <property type="term" value="F:lyase activity"/>
    <property type="evidence" value="ECO:0007669"/>
    <property type="project" value="UniProtKB-KW"/>
</dbReference>
<dbReference type="Gene3D" id="3.90.226.10">
    <property type="entry name" value="2-enoyl-CoA Hydratase, Chain A, domain 1"/>
    <property type="match status" value="1"/>
</dbReference>
<dbReference type="RefSeq" id="WP_114482426.1">
    <property type="nucleotide sequence ID" value="NZ_QPJU01000002.1"/>
</dbReference>
<dbReference type="GO" id="GO:0006635">
    <property type="term" value="P:fatty acid beta-oxidation"/>
    <property type="evidence" value="ECO:0007669"/>
    <property type="project" value="TreeGrafter"/>
</dbReference>
<dbReference type="InterPro" id="IPR018376">
    <property type="entry name" value="Enoyl-CoA_hyd/isom_CS"/>
</dbReference>
<protein>
    <submittedName>
        <fullName evidence="4">Enoyl-CoA hydratase/carnithine racemase</fullName>
    </submittedName>
</protein>
<accession>A0A369ARI1</accession>
<evidence type="ECO:0000313" key="5">
    <source>
        <dbReference type="Proteomes" id="UP000252174"/>
    </source>
</evidence>
<organism evidence="4 5">
    <name type="scientific">Extensimonas vulgaris</name>
    <dbReference type="NCBI Taxonomy" id="1031594"/>
    <lineage>
        <taxon>Bacteria</taxon>
        <taxon>Pseudomonadati</taxon>
        <taxon>Pseudomonadota</taxon>
        <taxon>Betaproteobacteria</taxon>
        <taxon>Burkholderiales</taxon>
        <taxon>Comamonadaceae</taxon>
        <taxon>Extensimonas</taxon>
    </lineage>
</organism>
<dbReference type="Gene3D" id="1.10.12.10">
    <property type="entry name" value="Lyase 2-enoyl-coa Hydratase, Chain A, domain 2"/>
    <property type="match status" value="1"/>
</dbReference>
<evidence type="ECO:0000256" key="2">
    <source>
        <dbReference type="ARBA" id="ARBA00023239"/>
    </source>
</evidence>
<gene>
    <name evidence="4" type="ORF">DFR45_102248</name>
</gene>
<dbReference type="OrthoDB" id="2862111at2"/>
<dbReference type="InterPro" id="IPR001753">
    <property type="entry name" value="Enoyl-CoA_hydra/iso"/>
</dbReference>
<dbReference type="PANTHER" id="PTHR11941">
    <property type="entry name" value="ENOYL-COA HYDRATASE-RELATED"/>
    <property type="match status" value="1"/>
</dbReference>
<keyword evidence="5" id="KW-1185">Reference proteome</keyword>
<evidence type="ECO:0000313" key="4">
    <source>
        <dbReference type="EMBL" id="RCX10846.1"/>
    </source>
</evidence>
<dbReference type="AlphaFoldDB" id="A0A369ARI1"/>
<dbReference type="InterPro" id="IPR014748">
    <property type="entry name" value="Enoyl-CoA_hydra_C"/>
</dbReference>
<dbReference type="InterPro" id="IPR029045">
    <property type="entry name" value="ClpP/crotonase-like_dom_sf"/>
</dbReference>
<dbReference type="EMBL" id="QPJU01000002">
    <property type="protein sequence ID" value="RCX10846.1"/>
    <property type="molecule type" value="Genomic_DNA"/>
</dbReference>
<reference evidence="4 5" key="1">
    <citation type="submission" date="2018-07" db="EMBL/GenBank/DDBJ databases">
        <title>Genomic Encyclopedia of Type Strains, Phase IV (KMG-IV): sequencing the most valuable type-strain genomes for metagenomic binning, comparative biology and taxonomic classification.</title>
        <authorList>
            <person name="Goeker M."/>
        </authorList>
    </citation>
    <scope>NUCLEOTIDE SEQUENCE [LARGE SCALE GENOMIC DNA]</scope>
    <source>
        <strain evidence="4 5">DSM 100911</strain>
    </source>
</reference>
<proteinExistence type="inferred from homology"/>
<evidence type="ECO:0000256" key="1">
    <source>
        <dbReference type="ARBA" id="ARBA00005254"/>
    </source>
</evidence>
<dbReference type="SUPFAM" id="SSF52096">
    <property type="entry name" value="ClpP/crotonase"/>
    <property type="match status" value="1"/>
</dbReference>
<comment type="similarity">
    <text evidence="1 3">Belongs to the enoyl-CoA hydratase/isomerase family.</text>
</comment>
<name>A0A369ARI1_9BURK</name>
<evidence type="ECO:0000256" key="3">
    <source>
        <dbReference type="RuleBase" id="RU003707"/>
    </source>
</evidence>
<sequence>MLPLLHIDGAVATITLRRPRVANKLTPEDLPELIRHVATVNQTPGVLVLVLQSEGKHFCSGYDIGQVAQSQNKGSAFGEMVDALENCRAVTIAAIQGGVYGGATDMALACDFRVGTSAAEMFIPAARLGLHFYQSGLERYVSRLGLDMAKRLFLCAEKLDARAMHACGYLTHLVEGPDPAEAVRALVQTLAAMAPIALLGMKKHLNQIARGRADAESIAREVQRSAASQDLREGSLAWQEKRAPVFQGR</sequence>
<dbReference type="PROSITE" id="PS00166">
    <property type="entry name" value="ENOYL_COA_HYDRATASE"/>
    <property type="match status" value="1"/>
</dbReference>
<dbReference type="CDD" id="cd06558">
    <property type="entry name" value="crotonase-like"/>
    <property type="match status" value="1"/>
</dbReference>
<dbReference type="Pfam" id="PF00378">
    <property type="entry name" value="ECH_1"/>
    <property type="match status" value="1"/>
</dbReference>
<dbReference type="PANTHER" id="PTHR11941:SF54">
    <property type="entry name" value="ENOYL-COA HYDRATASE, MITOCHONDRIAL"/>
    <property type="match status" value="1"/>
</dbReference>
<keyword evidence="2" id="KW-0456">Lyase</keyword>
<comment type="caution">
    <text evidence="4">The sequence shown here is derived from an EMBL/GenBank/DDBJ whole genome shotgun (WGS) entry which is preliminary data.</text>
</comment>